<keyword evidence="2" id="KW-1185">Reference proteome</keyword>
<accession>A0ACB7P207</accession>
<comment type="caution">
    <text evidence="1">The sequence shown here is derived from an EMBL/GenBank/DDBJ whole genome shotgun (WGS) entry which is preliminary data.</text>
</comment>
<dbReference type="Proteomes" id="UP000724584">
    <property type="component" value="Unassembled WGS sequence"/>
</dbReference>
<reference evidence="1 2" key="1">
    <citation type="journal article" date="2021" name="Nat. Commun.">
        <title>Genetic determinants of endophytism in the Arabidopsis root mycobiome.</title>
        <authorList>
            <person name="Mesny F."/>
            <person name="Miyauchi S."/>
            <person name="Thiergart T."/>
            <person name="Pickel B."/>
            <person name="Atanasova L."/>
            <person name="Karlsson M."/>
            <person name="Huettel B."/>
            <person name="Barry K.W."/>
            <person name="Haridas S."/>
            <person name="Chen C."/>
            <person name="Bauer D."/>
            <person name="Andreopoulos W."/>
            <person name="Pangilinan J."/>
            <person name="LaButti K."/>
            <person name="Riley R."/>
            <person name="Lipzen A."/>
            <person name="Clum A."/>
            <person name="Drula E."/>
            <person name="Henrissat B."/>
            <person name="Kohler A."/>
            <person name="Grigoriev I.V."/>
            <person name="Martin F.M."/>
            <person name="Hacquard S."/>
        </authorList>
    </citation>
    <scope>NUCLEOTIDE SEQUENCE [LARGE SCALE GENOMIC DNA]</scope>
    <source>
        <strain evidence="1 2">MPI-SDFR-AT-0079</strain>
    </source>
</reference>
<evidence type="ECO:0000313" key="1">
    <source>
        <dbReference type="EMBL" id="KAH6623590.1"/>
    </source>
</evidence>
<organism evidence="1 2">
    <name type="scientific">Chaetomium tenue</name>
    <dbReference type="NCBI Taxonomy" id="1854479"/>
    <lineage>
        <taxon>Eukaryota</taxon>
        <taxon>Fungi</taxon>
        <taxon>Dikarya</taxon>
        <taxon>Ascomycota</taxon>
        <taxon>Pezizomycotina</taxon>
        <taxon>Sordariomycetes</taxon>
        <taxon>Sordariomycetidae</taxon>
        <taxon>Sordariales</taxon>
        <taxon>Chaetomiaceae</taxon>
        <taxon>Chaetomium</taxon>
    </lineage>
</organism>
<gene>
    <name evidence="1" type="ORF">F5144DRAFT_496380</name>
</gene>
<dbReference type="EMBL" id="JAGIZQ010000006">
    <property type="protein sequence ID" value="KAH6623590.1"/>
    <property type="molecule type" value="Genomic_DNA"/>
</dbReference>
<name>A0ACB7P207_9PEZI</name>
<sequence>MSWTRVLAPYEPFNSQADAATRGQGLLPKFPVTIWEVTDAAPVGRRSVNGLDFRPDYLDVRARIRIIFAPLDEMLGDLAPGITALCMALSIPPEFLTERLRGVCHSFGTRTNEQGFAAWFHYLCKAVGPAPAARYSWYKSAFFLRKDQHGNVTLVLFGPTPGVRERLDQFIEAQSWHDVEAEPLALFDLVLDGLFREIDMARVIQAANARGATHRATDTVNFAELHSWTKHLIHLGEAVDSCLLVVDGSLASVGKKNSGGNSGTEHETMDPHEQAREMFRYRRSLFNSTKLRLSSLHKRVDNTTTLAFNLVTQQDSQLMIKDSASVTIISFITVLFLPTAGVAAVVGSQLFVTDFDKINKTIEISTSPLFATLWWIAIPLTMLAIGMAVCYRLFIARGRPSFAVFMRQLNIIFGGVLSTSSVENRNHQGRLP</sequence>
<proteinExistence type="predicted"/>
<evidence type="ECO:0000313" key="2">
    <source>
        <dbReference type="Proteomes" id="UP000724584"/>
    </source>
</evidence>
<protein>
    <submittedName>
        <fullName evidence="1">Uncharacterized protein</fullName>
    </submittedName>
</protein>